<protein>
    <submittedName>
        <fullName evidence="3">Tropomyosin</fullName>
    </submittedName>
</protein>
<name>A0AAP3ALJ7_RIEAN</name>
<dbReference type="Proteomes" id="UP001207440">
    <property type="component" value="Unassembled WGS sequence"/>
</dbReference>
<evidence type="ECO:0000313" key="3">
    <source>
        <dbReference type="EMBL" id="MCW0522724.1"/>
    </source>
</evidence>
<evidence type="ECO:0000313" key="4">
    <source>
        <dbReference type="Proteomes" id="UP001207440"/>
    </source>
</evidence>
<evidence type="ECO:0000256" key="1">
    <source>
        <dbReference type="SAM" id="Coils"/>
    </source>
</evidence>
<keyword evidence="1" id="KW-0175">Coiled coil</keyword>
<dbReference type="AlphaFoldDB" id="A0AAP3ALJ7"/>
<feature type="chain" id="PRO_5043034942" evidence="2">
    <location>
        <begin position="23"/>
        <end position="606"/>
    </location>
</feature>
<gene>
    <name evidence="3" type="ORF">OKE68_00125</name>
</gene>
<sequence>MKTKTTKLSIFAFLGLGLAAYGQSGKVGINTGKPAATLEVQPTSTNLAGTTNEGFIAPKLSKTRIAAIASPVEGTLVYATDEADSKISDYTGTDTKVAKITEKGYYYYNGTEWVKSAAGTYSEIWKENKFMDGSILRSEVILPFLDSEGEKRNGITASFQSPDKLNELGFSLSAYGIGMKRYHNGVTPTALVLEKSRGTIDNPTAIQSNDGIGQIHFRVGDPTSSFSGNRDASFFRTTVLEYNDLNSFSSELAWGVRRTTDSKPYFAMFLSPDAGLGVGNKATDERLLVRGTPVHQNIVKFKSATNNDAFWITNQSHTYTRAFTALGEGAVGSVINIQNDSKTGTTQANRWMWFNAYDTTPADPVSGYREGLQLWSYNTDNSAPSSGPKLIIKDNGNVGIGGAYAYKTNPDIDEKLVVGGSIKSTALAGNGLKSVMADENGKLVVGTSATALGLWANDANNNLARLATTSDGTTARTNDNRVTIADDGAVTAKSFMGYSGATIFPDYVFQKYYTGTSSLKADYSFKTLSQVENFVKTNGHLPGYLSASKIKEQGYIDLMATQLTNVEKIEELYLHLLEKDKEVKALKAKNEELETRLQKLETLLNQ</sequence>
<keyword evidence="2" id="KW-0732">Signal</keyword>
<evidence type="ECO:0000256" key="2">
    <source>
        <dbReference type="SAM" id="SignalP"/>
    </source>
</evidence>
<accession>A0AAP3ALJ7</accession>
<proteinExistence type="predicted"/>
<feature type="signal peptide" evidence="2">
    <location>
        <begin position="1"/>
        <end position="22"/>
    </location>
</feature>
<dbReference type="EMBL" id="JAOZYT010000001">
    <property type="protein sequence ID" value="MCW0522724.1"/>
    <property type="molecule type" value="Genomic_DNA"/>
</dbReference>
<feature type="coiled-coil region" evidence="1">
    <location>
        <begin position="576"/>
        <end position="606"/>
    </location>
</feature>
<reference evidence="3" key="1">
    <citation type="submission" date="2022-10" db="EMBL/GenBank/DDBJ databases">
        <title>Sifting through the core-genome to identify putative cross-protective antigens against Riemerella anatipestifer.</title>
        <authorList>
            <person name="Zheng X."/>
            <person name="Zhang W."/>
        </authorList>
    </citation>
    <scope>NUCLEOTIDE SEQUENCE</scope>
    <source>
        <strain evidence="3">ZWRA178</strain>
    </source>
</reference>
<organism evidence="3 4">
    <name type="scientific">Riemerella anatipestifer</name>
    <name type="common">Moraxella anatipestifer</name>
    <dbReference type="NCBI Taxonomy" id="34085"/>
    <lineage>
        <taxon>Bacteria</taxon>
        <taxon>Pseudomonadati</taxon>
        <taxon>Bacteroidota</taxon>
        <taxon>Flavobacteriia</taxon>
        <taxon>Flavobacteriales</taxon>
        <taxon>Weeksellaceae</taxon>
        <taxon>Riemerella</taxon>
    </lineage>
</organism>
<comment type="caution">
    <text evidence="3">The sequence shown here is derived from an EMBL/GenBank/DDBJ whole genome shotgun (WGS) entry which is preliminary data.</text>
</comment>
<dbReference type="RefSeq" id="WP_153926378.1">
    <property type="nucleotide sequence ID" value="NZ_CP081925.1"/>
</dbReference>